<accession>A0A919CVY6</accession>
<comment type="caution">
    <text evidence="2">The sequence shown here is derived from an EMBL/GenBank/DDBJ whole genome shotgun (WGS) entry which is preliminary data.</text>
</comment>
<reference evidence="2" key="1">
    <citation type="journal article" date="2014" name="Int. J. Syst. Evol. Microbiol.">
        <title>Complete genome sequence of Corynebacterium casei LMG S-19264T (=DSM 44701T), isolated from a smear-ripened cheese.</title>
        <authorList>
            <consortium name="US DOE Joint Genome Institute (JGI-PGF)"/>
            <person name="Walter F."/>
            <person name="Albersmeier A."/>
            <person name="Kalinowski J."/>
            <person name="Ruckert C."/>
        </authorList>
    </citation>
    <scope>NUCLEOTIDE SEQUENCE</scope>
    <source>
        <strain evidence="2">JCM 4654</strain>
    </source>
</reference>
<organism evidence="2 3">
    <name type="scientific">Streptomyces naganishii JCM 4654</name>
    <dbReference type="NCBI Taxonomy" id="1306179"/>
    <lineage>
        <taxon>Bacteria</taxon>
        <taxon>Bacillati</taxon>
        <taxon>Actinomycetota</taxon>
        <taxon>Actinomycetes</taxon>
        <taxon>Kitasatosporales</taxon>
        <taxon>Streptomycetaceae</taxon>
        <taxon>Streptomyces</taxon>
    </lineage>
</organism>
<evidence type="ECO:0000313" key="2">
    <source>
        <dbReference type="EMBL" id="GHD87364.1"/>
    </source>
</evidence>
<dbReference type="Proteomes" id="UP000608955">
    <property type="component" value="Unassembled WGS sequence"/>
</dbReference>
<evidence type="ECO:0000313" key="3">
    <source>
        <dbReference type="Proteomes" id="UP000608955"/>
    </source>
</evidence>
<dbReference type="EMBL" id="BMVF01000004">
    <property type="protein sequence ID" value="GHD87364.1"/>
    <property type="molecule type" value="Genomic_DNA"/>
</dbReference>
<keyword evidence="3" id="KW-1185">Reference proteome</keyword>
<name>A0A919CVY6_9ACTN</name>
<protein>
    <submittedName>
        <fullName evidence="2">Uncharacterized protein</fullName>
    </submittedName>
</protein>
<dbReference type="AlphaFoldDB" id="A0A919CVY6"/>
<proteinExistence type="predicted"/>
<gene>
    <name evidence="2" type="ORF">GCM10010508_19200</name>
</gene>
<reference evidence="2" key="2">
    <citation type="submission" date="2020-09" db="EMBL/GenBank/DDBJ databases">
        <authorList>
            <person name="Sun Q."/>
            <person name="Ohkuma M."/>
        </authorList>
    </citation>
    <scope>NUCLEOTIDE SEQUENCE</scope>
    <source>
        <strain evidence="2">JCM 4654</strain>
    </source>
</reference>
<sequence>MTLLCPAPGARQPDEPRGSATSCGPTWAGRPRSPAMAGAPCAPMYADFTGDSDEDSNIGPSSTS</sequence>
<feature type="region of interest" description="Disordered" evidence="1">
    <location>
        <begin position="1"/>
        <end position="64"/>
    </location>
</feature>
<evidence type="ECO:0000256" key="1">
    <source>
        <dbReference type="SAM" id="MobiDB-lite"/>
    </source>
</evidence>